<evidence type="ECO:0000313" key="2">
    <source>
        <dbReference type="EMBL" id="CAA9374682.1"/>
    </source>
</evidence>
<evidence type="ECO:0000256" key="1">
    <source>
        <dbReference type="SAM" id="Phobius"/>
    </source>
</evidence>
<accession>A0A6J4N0W9</accession>
<feature type="transmembrane region" description="Helical" evidence="1">
    <location>
        <begin position="7"/>
        <end position="29"/>
    </location>
</feature>
<keyword evidence="1" id="KW-0812">Transmembrane</keyword>
<dbReference type="EMBL" id="CADCUP010000032">
    <property type="protein sequence ID" value="CAA9374682.1"/>
    <property type="molecule type" value="Genomic_DNA"/>
</dbReference>
<organism evidence="2">
    <name type="scientific">uncultured Nocardioides sp</name>
    <dbReference type="NCBI Taxonomy" id="198441"/>
    <lineage>
        <taxon>Bacteria</taxon>
        <taxon>Bacillati</taxon>
        <taxon>Actinomycetota</taxon>
        <taxon>Actinomycetes</taxon>
        <taxon>Propionibacteriales</taxon>
        <taxon>Nocardioidaceae</taxon>
        <taxon>Nocardioides</taxon>
        <taxon>environmental samples</taxon>
    </lineage>
</organism>
<name>A0A6J4N0W9_9ACTN</name>
<protein>
    <submittedName>
        <fullName evidence="2">Uncharacterized protein</fullName>
    </submittedName>
</protein>
<keyword evidence="1" id="KW-1133">Transmembrane helix</keyword>
<proteinExistence type="predicted"/>
<reference evidence="2" key="1">
    <citation type="submission" date="2020-02" db="EMBL/GenBank/DDBJ databases">
        <authorList>
            <person name="Meier V. D."/>
        </authorList>
    </citation>
    <scope>NUCLEOTIDE SEQUENCE</scope>
    <source>
        <strain evidence="2">AVDCRST_MAG06</strain>
    </source>
</reference>
<keyword evidence="1" id="KW-0472">Membrane</keyword>
<dbReference type="AlphaFoldDB" id="A0A6J4N0W9"/>
<dbReference type="RefSeq" id="WP_295656464.1">
    <property type="nucleotide sequence ID" value="NZ_CADCUP010000032.1"/>
</dbReference>
<sequence length="342" mass="36239">MGTRDRLVRWTIPAVVASVLVVVAGVALLTGTRDRADEPTGAAHDTRTVTYRDVSLDVPRAWGWGREAGPDWCADVPGGERRFQDEPFVQLPPGVVVLAIACPEEEVVPAAFGSAPPRLWTPHVELADTDVEGGPRVPDGASTHRGWTLTARTVGDVQVRVLDDGSVTDLVQPILSSARVVERSPEGCEVASPAVAPDRPRPGPADITAVGAVSSITICQYRRGTYARPGLLAVRRLDGAPAQTLLEAIKQAPVGGGPDDPANCAEDDFGDRVLALHLESPDAGRSQVYVGYASCRGNGFDDGVAVRELTRDACLPLWGEGVELTGGSYEVFRRCHDDMPGG</sequence>
<gene>
    <name evidence="2" type="ORF">AVDCRST_MAG06-373</name>
</gene>